<protein>
    <submittedName>
        <fullName evidence="2">Uncharacterized protein</fullName>
    </submittedName>
</protein>
<dbReference type="Proteomes" id="UP001141183">
    <property type="component" value="Unassembled WGS sequence"/>
</dbReference>
<evidence type="ECO:0000313" key="3">
    <source>
        <dbReference type="Proteomes" id="UP001141183"/>
    </source>
</evidence>
<accession>A0A9X4AZJ9</accession>
<feature type="transmembrane region" description="Helical" evidence="1">
    <location>
        <begin position="12"/>
        <end position="32"/>
    </location>
</feature>
<comment type="caution">
    <text evidence="2">The sequence shown here is derived from an EMBL/GenBank/DDBJ whole genome shotgun (WGS) entry which is preliminary data.</text>
</comment>
<gene>
    <name evidence="2" type="ORF">NE398_05810</name>
</gene>
<keyword evidence="3" id="KW-1185">Reference proteome</keyword>
<evidence type="ECO:0000256" key="1">
    <source>
        <dbReference type="SAM" id="Phobius"/>
    </source>
</evidence>
<name>A0A9X4AZJ9_9CLOT</name>
<reference evidence="2" key="1">
    <citation type="submission" date="2022-05" db="EMBL/GenBank/DDBJ databases">
        <title>Draft genome sequence of Clostridium tertium strain CP3 isolated from Peru.</title>
        <authorList>
            <person name="Hurtado R."/>
            <person name="Lima L."/>
            <person name="Sousa T."/>
            <person name="Jaiswal A.K."/>
            <person name="Tiwari S."/>
            <person name="Maturrano L."/>
            <person name="Brenig B."/>
            <person name="Azevedo V."/>
        </authorList>
    </citation>
    <scope>NUCLEOTIDE SEQUENCE</scope>
    <source>
        <strain evidence="2">CP3</strain>
    </source>
</reference>
<keyword evidence="1" id="KW-0472">Membrane</keyword>
<keyword evidence="1" id="KW-1133">Transmembrane helix</keyword>
<sequence>MVTKKKIEKLGYKLAIIFFVIQIIILCTYREITVISNVFLTIASILLATTTVYKYFFKK</sequence>
<evidence type="ECO:0000313" key="2">
    <source>
        <dbReference type="EMBL" id="MDC4239675.1"/>
    </source>
</evidence>
<dbReference type="RefSeq" id="WP_195624574.1">
    <property type="nucleotide sequence ID" value="NZ_JADMSE010000037.1"/>
</dbReference>
<proteinExistence type="predicted"/>
<feature type="transmembrane region" description="Helical" evidence="1">
    <location>
        <begin position="38"/>
        <end position="57"/>
    </location>
</feature>
<dbReference type="AlphaFoldDB" id="A0A9X4AZJ9"/>
<organism evidence="2 3">
    <name type="scientific">Clostridium tertium</name>
    <dbReference type="NCBI Taxonomy" id="1559"/>
    <lineage>
        <taxon>Bacteria</taxon>
        <taxon>Bacillati</taxon>
        <taxon>Bacillota</taxon>
        <taxon>Clostridia</taxon>
        <taxon>Eubacteriales</taxon>
        <taxon>Clostridiaceae</taxon>
        <taxon>Clostridium</taxon>
    </lineage>
</organism>
<dbReference type="EMBL" id="JAMRYU010000005">
    <property type="protein sequence ID" value="MDC4239675.1"/>
    <property type="molecule type" value="Genomic_DNA"/>
</dbReference>
<keyword evidence="1" id="KW-0812">Transmembrane</keyword>